<dbReference type="EMBL" id="KV426217">
    <property type="protein sequence ID" value="KZV84604.1"/>
    <property type="molecule type" value="Genomic_DNA"/>
</dbReference>
<organism evidence="1 2">
    <name type="scientific">Exidia glandulosa HHB12029</name>
    <dbReference type="NCBI Taxonomy" id="1314781"/>
    <lineage>
        <taxon>Eukaryota</taxon>
        <taxon>Fungi</taxon>
        <taxon>Dikarya</taxon>
        <taxon>Basidiomycota</taxon>
        <taxon>Agaricomycotina</taxon>
        <taxon>Agaricomycetes</taxon>
        <taxon>Auriculariales</taxon>
        <taxon>Exidiaceae</taxon>
        <taxon>Exidia</taxon>
    </lineage>
</organism>
<proteinExistence type="predicted"/>
<keyword evidence="2" id="KW-1185">Reference proteome</keyword>
<sequence>MLRQICRRGRLEALIKDAAARSKHATLQKLCAILFPTSNTIPSQPLTSSEVAAYTAKSKPLSDAHYDLLLNHLNQPIPLWRHRDAIPHPPLPKILPSSAKSHTSIVIEGYTYSTSDSHLGNSSVLFSGPHVPYRRSGFIQHIWTIPLDSIVRIFMLVRLHWSLTGPDEAKSPYPNLPPMATRVILAQPTDHYVVVEPLHIVCHLVLYRRPRGTFEIDSEVYAACTALERGRK</sequence>
<evidence type="ECO:0000313" key="2">
    <source>
        <dbReference type="Proteomes" id="UP000077266"/>
    </source>
</evidence>
<dbReference type="InParanoid" id="A0A165DID5"/>
<dbReference type="AlphaFoldDB" id="A0A165DID5"/>
<reference evidence="1 2" key="1">
    <citation type="journal article" date="2016" name="Mol. Biol. Evol.">
        <title>Comparative Genomics of Early-Diverging Mushroom-Forming Fungi Provides Insights into the Origins of Lignocellulose Decay Capabilities.</title>
        <authorList>
            <person name="Nagy L.G."/>
            <person name="Riley R."/>
            <person name="Tritt A."/>
            <person name="Adam C."/>
            <person name="Daum C."/>
            <person name="Floudas D."/>
            <person name="Sun H."/>
            <person name="Yadav J.S."/>
            <person name="Pangilinan J."/>
            <person name="Larsson K.H."/>
            <person name="Matsuura K."/>
            <person name="Barry K."/>
            <person name="Labutti K."/>
            <person name="Kuo R."/>
            <person name="Ohm R.A."/>
            <person name="Bhattacharya S.S."/>
            <person name="Shirouzu T."/>
            <person name="Yoshinaga Y."/>
            <person name="Martin F.M."/>
            <person name="Grigoriev I.V."/>
            <person name="Hibbett D.S."/>
        </authorList>
    </citation>
    <scope>NUCLEOTIDE SEQUENCE [LARGE SCALE GENOMIC DNA]</scope>
    <source>
        <strain evidence="1 2">HHB12029</strain>
    </source>
</reference>
<evidence type="ECO:0000313" key="1">
    <source>
        <dbReference type="EMBL" id="KZV84604.1"/>
    </source>
</evidence>
<name>A0A165DID5_EXIGL</name>
<dbReference type="OrthoDB" id="3247418at2759"/>
<protein>
    <submittedName>
        <fullName evidence="1">Uncharacterized protein</fullName>
    </submittedName>
</protein>
<dbReference type="Proteomes" id="UP000077266">
    <property type="component" value="Unassembled WGS sequence"/>
</dbReference>
<gene>
    <name evidence="1" type="ORF">EXIGLDRAFT_623989</name>
</gene>
<accession>A0A165DID5</accession>